<name>A0ABN6VPF0_9HYPH</name>
<reference evidence="1 2" key="1">
    <citation type="journal article" date="2023" name="Int. J. Syst. Evol. Microbiol.">
        <title>Methylocystis iwaonis sp. nov., a type II methane-oxidizing bacterium from surface soil of a rice paddy field in Japan, and emended description of the genus Methylocystis (ex Whittenbury et al. 1970) Bowman et al. 1993.</title>
        <authorList>
            <person name="Kaise H."/>
            <person name="Sawadogo J.B."/>
            <person name="Alam M.S."/>
            <person name="Ueno C."/>
            <person name="Dianou D."/>
            <person name="Shinjo R."/>
            <person name="Asakawa S."/>
        </authorList>
    </citation>
    <scope>NUCLEOTIDE SEQUENCE [LARGE SCALE GENOMIC DNA]</scope>
    <source>
        <strain evidence="1 2">SS37A-Re</strain>
    </source>
</reference>
<sequence>MFGEQESIEAASKDQLTTGLTSLHAFSEQQRFVKGGAANLPNAFWSANNQDVEKVRTTLKYLIHGAGDFIERLHDVLYNPCMKLGYFGRFCALELYGTIKPEECLPMNGRMAKALRYLGCDVRGA</sequence>
<organism evidence="1 2">
    <name type="scientific">Methylocystis iwaonis</name>
    <dbReference type="NCBI Taxonomy" id="2885079"/>
    <lineage>
        <taxon>Bacteria</taxon>
        <taxon>Pseudomonadati</taxon>
        <taxon>Pseudomonadota</taxon>
        <taxon>Alphaproteobacteria</taxon>
        <taxon>Hyphomicrobiales</taxon>
        <taxon>Methylocystaceae</taxon>
        <taxon>Methylocystis</taxon>
    </lineage>
</organism>
<proteinExistence type="predicted"/>
<evidence type="ECO:0000313" key="2">
    <source>
        <dbReference type="Proteomes" id="UP001317629"/>
    </source>
</evidence>
<dbReference type="RefSeq" id="WP_281932719.1">
    <property type="nucleotide sequence ID" value="NZ_AP027145.1"/>
</dbReference>
<dbReference type="Proteomes" id="UP001317629">
    <property type="component" value="Plasmid pSS37A-Re-3"/>
</dbReference>
<evidence type="ECO:0000313" key="1">
    <source>
        <dbReference type="EMBL" id="BDV36595.1"/>
    </source>
</evidence>
<gene>
    <name evidence="1" type="ORF">SS37A_41250</name>
</gene>
<keyword evidence="1" id="KW-0614">Plasmid</keyword>
<protein>
    <submittedName>
        <fullName evidence="1">Uncharacterized protein</fullName>
    </submittedName>
</protein>
<dbReference type="EMBL" id="AP027145">
    <property type="protein sequence ID" value="BDV36595.1"/>
    <property type="molecule type" value="Genomic_DNA"/>
</dbReference>
<accession>A0ABN6VPF0</accession>
<geneLocation type="plasmid" evidence="1 2">
    <name>pSS37A-Re-3</name>
</geneLocation>
<keyword evidence="2" id="KW-1185">Reference proteome</keyword>